<gene>
    <name evidence="6" type="primary">LOC114601044</name>
</gene>
<dbReference type="PANTHER" id="PTHR22803">
    <property type="entry name" value="MANNOSE, PHOSPHOLIPASE, LECTIN RECEPTOR RELATED"/>
    <property type="match status" value="1"/>
</dbReference>
<reference evidence="6" key="2">
    <citation type="submission" date="2025-08" db="UniProtKB">
        <authorList>
            <consortium name="Ensembl"/>
        </authorList>
    </citation>
    <scope>IDENTIFICATION</scope>
</reference>
<reference evidence="6" key="3">
    <citation type="submission" date="2025-09" db="UniProtKB">
        <authorList>
            <consortium name="Ensembl"/>
        </authorList>
    </citation>
    <scope>IDENTIFICATION</scope>
</reference>
<dbReference type="Proteomes" id="UP000472272">
    <property type="component" value="Chromosome 1"/>
</dbReference>
<dbReference type="Ensembl" id="ENSPMRT00000001491.1">
    <property type="protein sequence ID" value="ENSPMRP00000001404.1"/>
    <property type="gene ID" value="ENSPMRG00000001047.1"/>
</dbReference>
<name>A0A670HNG8_PODMU</name>
<keyword evidence="7" id="KW-1185">Reference proteome</keyword>
<dbReference type="PROSITE" id="PS50041">
    <property type="entry name" value="C_TYPE_LECTIN_2"/>
    <property type="match status" value="1"/>
</dbReference>
<dbReference type="InterPro" id="IPR050111">
    <property type="entry name" value="C-type_lectin/snaclec_domain"/>
</dbReference>
<evidence type="ECO:0000259" key="5">
    <source>
        <dbReference type="PROSITE" id="PS50041"/>
    </source>
</evidence>
<protein>
    <submittedName>
        <fullName evidence="6">C-type lectin BjL-like</fullName>
    </submittedName>
</protein>
<dbReference type="Gene3D" id="3.10.100.10">
    <property type="entry name" value="Mannose-Binding Protein A, subunit A"/>
    <property type="match status" value="1"/>
</dbReference>
<keyword evidence="3" id="KW-1015">Disulfide bond</keyword>
<accession>A0A670HNG8</accession>
<reference evidence="6 7" key="1">
    <citation type="journal article" date="2019" name="Proc. Natl. Acad. Sci. U.S.A.">
        <title>Regulatory changes in pterin and carotenoid genes underlie balanced color polymorphisms in the wall lizard.</title>
        <authorList>
            <person name="Andrade P."/>
            <person name="Pinho C."/>
            <person name="Perez I de Lanuza G."/>
            <person name="Afonso S."/>
            <person name="Brejcha J."/>
            <person name="Rubin C.J."/>
            <person name="Wallerman O."/>
            <person name="Pereira P."/>
            <person name="Sabatino S.J."/>
            <person name="Bellati A."/>
            <person name="Pellitteri-Rosa D."/>
            <person name="Bosakova Z."/>
            <person name="Bunikis I."/>
            <person name="Carretero M.A."/>
            <person name="Feiner N."/>
            <person name="Marsik P."/>
            <person name="Pauperio F."/>
            <person name="Salvi D."/>
            <person name="Soler L."/>
            <person name="While G.M."/>
            <person name="Uller T."/>
            <person name="Font E."/>
            <person name="Andersson L."/>
            <person name="Carneiro M."/>
        </authorList>
    </citation>
    <scope>NUCLEOTIDE SEQUENCE</scope>
</reference>
<sequence length="197" mass="22325">MQCNHTNAHSPPPHQQWHISDRQEHSEVVQGCSGTCSQTCLCARGFCERGWVQYQNACYKAVTQPMTWTDAEMACQRYDRDSHLASIHSPEENDFIFHLMGKPLDYTKGKAYWIGAHDTFKEGDFVWTDGSKFDYRTFPPSQPDGLAGEHYLGSWVLQNGFVTWNDYAVSWKFLSVCKYSLGSSHGCCASEGFGRGD</sequence>
<dbReference type="GO" id="GO:0005576">
    <property type="term" value="C:extracellular region"/>
    <property type="evidence" value="ECO:0007669"/>
    <property type="project" value="UniProtKB-SubCell"/>
</dbReference>
<evidence type="ECO:0000256" key="1">
    <source>
        <dbReference type="ARBA" id="ARBA00004613"/>
    </source>
</evidence>
<dbReference type="Pfam" id="PF00059">
    <property type="entry name" value="Lectin_C"/>
    <property type="match status" value="1"/>
</dbReference>
<feature type="region of interest" description="Disordered" evidence="4">
    <location>
        <begin position="1"/>
        <end position="22"/>
    </location>
</feature>
<dbReference type="InterPro" id="IPR016187">
    <property type="entry name" value="CTDL_fold"/>
</dbReference>
<dbReference type="SMART" id="SM00034">
    <property type="entry name" value="CLECT"/>
    <property type="match status" value="1"/>
</dbReference>
<evidence type="ECO:0000313" key="6">
    <source>
        <dbReference type="Ensembl" id="ENSPMRP00000001404.1"/>
    </source>
</evidence>
<evidence type="ECO:0000313" key="7">
    <source>
        <dbReference type="Proteomes" id="UP000472272"/>
    </source>
</evidence>
<proteinExistence type="predicted"/>
<evidence type="ECO:0000256" key="3">
    <source>
        <dbReference type="ARBA" id="ARBA00023157"/>
    </source>
</evidence>
<comment type="subcellular location">
    <subcellularLocation>
        <location evidence="1">Secreted</location>
    </subcellularLocation>
</comment>
<dbReference type="PRINTS" id="PR01504">
    <property type="entry name" value="PNCREATITSAP"/>
</dbReference>
<evidence type="ECO:0000256" key="4">
    <source>
        <dbReference type="SAM" id="MobiDB-lite"/>
    </source>
</evidence>
<dbReference type="InterPro" id="IPR016186">
    <property type="entry name" value="C-type_lectin-like/link_sf"/>
</dbReference>
<dbReference type="GeneTree" id="ENSGT01150000286973"/>
<evidence type="ECO:0000256" key="2">
    <source>
        <dbReference type="ARBA" id="ARBA00022525"/>
    </source>
</evidence>
<dbReference type="AlphaFoldDB" id="A0A670HNG8"/>
<keyword evidence="2" id="KW-0964">Secreted</keyword>
<organism evidence="6 7">
    <name type="scientific">Podarcis muralis</name>
    <name type="common">Wall lizard</name>
    <name type="synonym">Lacerta muralis</name>
    <dbReference type="NCBI Taxonomy" id="64176"/>
    <lineage>
        <taxon>Eukaryota</taxon>
        <taxon>Metazoa</taxon>
        <taxon>Chordata</taxon>
        <taxon>Craniata</taxon>
        <taxon>Vertebrata</taxon>
        <taxon>Euteleostomi</taxon>
        <taxon>Lepidosauria</taxon>
        <taxon>Squamata</taxon>
        <taxon>Bifurcata</taxon>
        <taxon>Unidentata</taxon>
        <taxon>Episquamata</taxon>
        <taxon>Laterata</taxon>
        <taxon>Lacertibaenia</taxon>
        <taxon>Lacertidae</taxon>
        <taxon>Podarcis</taxon>
    </lineage>
</organism>
<dbReference type="SUPFAM" id="SSF56436">
    <property type="entry name" value="C-type lectin-like"/>
    <property type="match status" value="1"/>
</dbReference>
<feature type="domain" description="C-type lectin" evidence="5">
    <location>
        <begin position="54"/>
        <end position="178"/>
    </location>
</feature>
<dbReference type="InterPro" id="IPR001304">
    <property type="entry name" value="C-type_lectin-like"/>
</dbReference>
<dbReference type="OMA" id="YKSACYK"/>